<protein>
    <submittedName>
        <fullName evidence="4">YcnI family protein</fullName>
    </submittedName>
</protein>
<dbReference type="InterPro" id="IPR038507">
    <property type="entry name" value="YcnI-like_sf"/>
</dbReference>
<dbReference type="CDD" id="cd08545">
    <property type="entry name" value="YcnI_like"/>
    <property type="match status" value="1"/>
</dbReference>
<sequence length="227" mass="23443">MLRSVMPRRPLPTIAATALVGLALAVLPATAASAHVRVVPESTAAGGWTVLTVRVPNEKDAATTTQVVLDLPTDTPLSHVGVRPVPGWTAEVRTATLPQPVEVQGATITEAPRRVVFTATGDAAIGAGEFQEFALQVGPLPAEGTRLLLPAHQTYSDGTVVDWDQPTTDGDEPEHPAPELTVTAADAGSDASSSDRAAVWFGLGGFALGAAALVVALVTGRRRQVQP</sequence>
<evidence type="ECO:0000256" key="1">
    <source>
        <dbReference type="SAM" id="Phobius"/>
    </source>
</evidence>
<accession>A0ABT7S4W1</accession>
<keyword evidence="1" id="KW-1133">Transmembrane helix</keyword>
<feature type="signal peptide" evidence="2">
    <location>
        <begin position="1"/>
        <end position="31"/>
    </location>
</feature>
<dbReference type="InterPro" id="IPR012533">
    <property type="entry name" value="YcnI-copper_dom"/>
</dbReference>
<gene>
    <name evidence="4" type="ORF">QRT05_01520</name>
</gene>
<evidence type="ECO:0000313" key="5">
    <source>
        <dbReference type="Proteomes" id="UP001321453"/>
    </source>
</evidence>
<evidence type="ECO:0000256" key="2">
    <source>
        <dbReference type="SAM" id="SignalP"/>
    </source>
</evidence>
<evidence type="ECO:0000259" key="3">
    <source>
        <dbReference type="Pfam" id="PF07987"/>
    </source>
</evidence>
<organism evidence="4 5">
    <name type="scientific">Cellulomonas edaphi</name>
    <dbReference type="NCBI Taxonomy" id="3053468"/>
    <lineage>
        <taxon>Bacteria</taxon>
        <taxon>Bacillati</taxon>
        <taxon>Actinomycetota</taxon>
        <taxon>Actinomycetes</taxon>
        <taxon>Micrococcales</taxon>
        <taxon>Cellulomonadaceae</taxon>
        <taxon>Cellulomonas</taxon>
    </lineage>
</organism>
<keyword evidence="5" id="KW-1185">Reference proteome</keyword>
<dbReference type="EMBL" id="JAUCGR010000001">
    <property type="protein sequence ID" value="MDM7829999.1"/>
    <property type="molecule type" value="Genomic_DNA"/>
</dbReference>
<dbReference type="RefSeq" id="WP_289444564.1">
    <property type="nucleotide sequence ID" value="NZ_JAUCGR010000001.1"/>
</dbReference>
<dbReference type="Pfam" id="PF07987">
    <property type="entry name" value="DUF1775"/>
    <property type="match status" value="1"/>
</dbReference>
<keyword evidence="1" id="KW-0812">Transmembrane</keyword>
<dbReference type="Proteomes" id="UP001321453">
    <property type="component" value="Unassembled WGS sequence"/>
</dbReference>
<feature type="domain" description="YncI copper-binding" evidence="3">
    <location>
        <begin position="35"/>
        <end position="182"/>
    </location>
</feature>
<keyword evidence="2" id="KW-0732">Signal</keyword>
<feature type="transmembrane region" description="Helical" evidence="1">
    <location>
        <begin position="197"/>
        <end position="218"/>
    </location>
</feature>
<evidence type="ECO:0000313" key="4">
    <source>
        <dbReference type="EMBL" id="MDM7829999.1"/>
    </source>
</evidence>
<comment type="caution">
    <text evidence="4">The sequence shown here is derived from an EMBL/GenBank/DDBJ whole genome shotgun (WGS) entry which is preliminary data.</text>
</comment>
<reference evidence="4 5" key="1">
    <citation type="submission" date="2023-06" db="EMBL/GenBank/DDBJ databases">
        <title>Cellulomonas sp. MW9 Whole genome sequence.</title>
        <authorList>
            <person name="Park S."/>
        </authorList>
    </citation>
    <scope>NUCLEOTIDE SEQUENCE [LARGE SCALE GENOMIC DNA]</scope>
    <source>
        <strain evidence="4 5">MW9</strain>
    </source>
</reference>
<dbReference type="Gene3D" id="2.60.40.2230">
    <property type="entry name" value="Uncharacterised protein YcnI-like PF07987, DUF1775"/>
    <property type="match status" value="1"/>
</dbReference>
<keyword evidence="1" id="KW-0472">Membrane</keyword>
<name>A0ABT7S4W1_9CELL</name>
<proteinExistence type="predicted"/>
<feature type="chain" id="PRO_5045369543" evidence="2">
    <location>
        <begin position="32"/>
        <end position="227"/>
    </location>
</feature>